<dbReference type="RefSeq" id="WP_343354013.1">
    <property type="nucleotide sequence ID" value="NZ_CP145316.1"/>
</dbReference>
<gene>
    <name evidence="1" type="ORF">V3I05_03355</name>
</gene>
<keyword evidence="2" id="KW-1185">Reference proteome</keyword>
<accession>A0ABZ3F6E0</accession>
<organism evidence="1 2">
    <name type="scientific">Helicobacter mastomyrinus</name>
    <dbReference type="NCBI Taxonomy" id="287948"/>
    <lineage>
        <taxon>Bacteria</taxon>
        <taxon>Pseudomonadati</taxon>
        <taxon>Campylobacterota</taxon>
        <taxon>Epsilonproteobacteria</taxon>
        <taxon>Campylobacterales</taxon>
        <taxon>Helicobacteraceae</taxon>
        <taxon>Helicobacter</taxon>
    </lineage>
</organism>
<evidence type="ECO:0000313" key="2">
    <source>
        <dbReference type="Proteomes" id="UP001434737"/>
    </source>
</evidence>
<proteinExistence type="predicted"/>
<protein>
    <submittedName>
        <fullName evidence="1">Uncharacterized protein</fullName>
    </submittedName>
</protein>
<dbReference type="Proteomes" id="UP001434737">
    <property type="component" value="Chromosome"/>
</dbReference>
<dbReference type="EMBL" id="CP145316">
    <property type="protein sequence ID" value="XAM18731.1"/>
    <property type="molecule type" value="Genomic_DNA"/>
</dbReference>
<reference evidence="1 2" key="1">
    <citation type="submission" date="2024-02" db="EMBL/GenBank/DDBJ databases">
        <title>Genome and pathogenicity analysis of Helicobacter mastomyrinus isolated from mice.</title>
        <authorList>
            <person name="Zhu L."/>
        </authorList>
    </citation>
    <scope>NUCLEOTIDE SEQUENCE [LARGE SCALE GENOMIC DNA]</scope>
    <source>
        <strain evidence="1 2">Hm-17</strain>
    </source>
</reference>
<evidence type="ECO:0000313" key="1">
    <source>
        <dbReference type="EMBL" id="XAM18731.1"/>
    </source>
</evidence>
<name>A0ABZ3F6E0_9HELI</name>
<sequence>MLKIKYGMSCESMIFWNKLFSWQLTQKMAKYAIAPYHIDKQFKYAVVRGDKLIFYFLHSSAKQEFAFQFENIKQRLRESFKEHRQQCKEAGITFRDITALVHLQQENSFKEPQRVAQIYKERSTGDFTYNRDSIFAKQFENLAQAIKRRIAQEKSQNFKEA</sequence>